<accession>A0A679ISU4</accession>
<reference evidence="1" key="1">
    <citation type="submission" date="2019-12" db="EMBL/GenBank/DDBJ databases">
        <authorList>
            <person name="Cremers G."/>
        </authorList>
    </citation>
    <scope>NUCLEOTIDE SEQUENCE</scope>
    <source>
        <strain evidence="1">Mbul1</strain>
    </source>
</reference>
<gene>
    <name evidence="1" type="ORF">MBUL_01777</name>
</gene>
<dbReference type="AlphaFoldDB" id="A0A679ISU4"/>
<evidence type="ECO:0000313" key="1">
    <source>
        <dbReference type="EMBL" id="CAA2102618.1"/>
    </source>
</evidence>
<organism evidence="1">
    <name type="scientific">Methylobacterium bullatum</name>
    <dbReference type="NCBI Taxonomy" id="570505"/>
    <lineage>
        <taxon>Bacteria</taxon>
        <taxon>Pseudomonadati</taxon>
        <taxon>Pseudomonadota</taxon>
        <taxon>Alphaproteobacteria</taxon>
        <taxon>Hyphomicrobiales</taxon>
        <taxon>Methylobacteriaceae</taxon>
        <taxon>Methylobacterium</taxon>
    </lineage>
</organism>
<dbReference type="EMBL" id="LR743504">
    <property type="protein sequence ID" value="CAA2102618.1"/>
    <property type="molecule type" value="Genomic_DNA"/>
</dbReference>
<protein>
    <recommendedName>
        <fullName evidence="2">Nitrate reductase</fullName>
    </recommendedName>
</protein>
<evidence type="ECO:0008006" key="2">
    <source>
        <dbReference type="Google" id="ProtNLM"/>
    </source>
</evidence>
<proteinExistence type="predicted"/>
<name>A0A679ISU4_9HYPH</name>
<sequence length="88" mass="9684">MALLGFGRRREPADDAARRRVEEWIRALVEPETVVKVNEILCPDPSCPGLETIVLVMRPGRKTQAAKVPKPLAEVTRAEVEAALADLP</sequence>